<feature type="domain" description="HTH arsR-type" evidence="2">
    <location>
        <begin position="11"/>
        <end position="91"/>
    </location>
</feature>
<evidence type="ECO:0000256" key="1">
    <source>
        <dbReference type="ARBA" id="ARBA00023125"/>
    </source>
</evidence>
<dbReference type="InterPro" id="IPR036390">
    <property type="entry name" value="WH_DNA-bd_sf"/>
</dbReference>
<dbReference type="RefSeq" id="WP_137630618.1">
    <property type="nucleotide sequence ID" value="NZ_BJDO01000011.1"/>
</dbReference>
<proteinExistence type="predicted"/>
<dbReference type="Gene3D" id="1.10.10.10">
    <property type="entry name" value="Winged helix-like DNA-binding domain superfamily/Winged helix DNA-binding domain"/>
    <property type="match status" value="1"/>
</dbReference>
<protein>
    <submittedName>
        <fullName evidence="3">ArsR/SmtB family transcription factor</fullName>
    </submittedName>
</protein>
<keyword evidence="1" id="KW-0238">DNA-binding</keyword>
<evidence type="ECO:0000313" key="4">
    <source>
        <dbReference type="Proteomes" id="UP001596190"/>
    </source>
</evidence>
<keyword evidence="4" id="KW-1185">Reference proteome</keyword>
<dbReference type="EMBL" id="JBHSSA010000117">
    <property type="protein sequence ID" value="MFC6255207.1"/>
    <property type="molecule type" value="Genomic_DNA"/>
</dbReference>
<dbReference type="Pfam" id="PF01022">
    <property type="entry name" value="HTH_5"/>
    <property type="match status" value="1"/>
</dbReference>
<accession>A0ABW1TC47</accession>
<name>A0ABW1TC47_9LACO</name>
<dbReference type="InterPro" id="IPR036388">
    <property type="entry name" value="WH-like_DNA-bd_sf"/>
</dbReference>
<dbReference type="InterPro" id="IPR001845">
    <property type="entry name" value="HTH_ArsR_DNA-bd_dom"/>
</dbReference>
<evidence type="ECO:0000259" key="2">
    <source>
        <dbReference type="SMART" id="SM00418"/>
    </source>
</evidence>
<evidence type="ECO:0000313" key="3">
    <source>
        <dbReference type="EMBL" id="MFC6255207.1"/>
    </source>
</evidence>
<gene>
    <name evidence="3" type="ORF">ACFP1H_11510</name>
</gene>
<comment type="caution">
    <text evidence="3">The sequence shown here is derived from an EMBL/GenBank/DDBJ whole genome shotgun (WGS) entry which is preliminary data.</text>
</comment>
<dbReference type="SUPFAM" id="SSF46785">
    <property type="entry name" value="Winged helix' DNA-binding domain"/>
    <property type="match status" value="1"/>
</dbReference>
<dbReference type="Proteomes" id="UP001596190">
    <property type="component" value="Unassembled WGS sequence"/>
</dbReference>
<reference evidence="4" key="1">
    <citation type="journal article" date="2019" name="Int. J. Syst. Evol. Microbiol.">
        <title>The Global Catalogue of Microorganisms (GCM) 10K type strain sequencing project: providing services to taxonomists for standard genome sequencing and annotation.</title>
        <authorList>
            <consortium name="The Broad Institute Genomics Platform"/>
            <consortium name="The Broad Institute Genome Sequencing Center for Infectious Disease"/>
            <person name="Wu L."/>
            <person name="Ma J."/>
        </authorList>
    </citation>
    <scope>NUCLEOTIDE SEQUENCE [LARGE SCALE GENOMIC DNA]</scope>
    <source>
        <strain evidence="4">CCM 8950</strain>
    </source>
</reference>
<dbReference type="CDD" id="cd00090">
    <property type="entry name" value="HTH_ARSR"/>
    <property type="match status" value="1"/>
</dbReference>
<sequence>MELDVTNVSLPVFQALASEIRLEIIRRVASGTHTAAQLSKEMSLSESAISKNLNILINAGLLTKKATKDNRKNDLELSVQQINVQLPSLLFPKYRKFTYTIPIGSYFQVTDVESSCGLASNENVIGKLDDPNAFLSPDRFKAELLWFTNGKVMYQIPNEIPQNATVKLIEISCEIASEFPRSNNNWPSKIGCWINDQLVGDVVVSGNFSDVRGRLTPKWWGSDFSQYGQLKHLRINDESTGVNGQRISDIQLNQLNLKNSPTISLALGVQQTNGERHGLTLFGKGFGNYKQDIDVSIYYSVDD</sequence>
<organism evidence="3 4">
    <name type="scientific">Secundilactobacillus hailunensis</name>
    <dbReference type="NCBI Taxonomy" id="2559923"/>
    <lineage>
        <taxon>Bacteria</taxon>
        <taxon>Bacillati</taxon>
        <taxon>Bacillota</taxon>
        <taxon>Bacilli</taxon>
        <taxon>Lactobacillales</taxon>
        <taxon>Lactobacillaceae</taxon>
        <taxon>Secundilactobacillus</taxon>
    </lineage>
</organism>
<dbReference type="InterPro" id="IPR011991">
    <property type="entry name" value="ArsR-like_HTH"/>
</dbReference>
<dbReference type="SMART" id="SM00418">
    <property type="entry name" value="HTH_ARSR"/>
    <property type="match status" value="1"/>
</dbReference>